<dbReference type="Proteomes" id="UP000660745">
    <property type="component" value="Unassembled WGS sequence"/>
</dbReference>
<reference evidence="3" key="1">
    <citation type="journal article" date="2014" name="Int. J. Syst. Evol. Microbiol.">
        <title>Complete genome sequence of Corynebacterium casei LMG S-19264T (=DSM 44701T), isolated from a smear-ripened cheese.</title>
        <authorList>
            <consortium name="US DOE Joint Genome Institute (JGI-PGF)"/>
            <person name="Walter F."/>
            <person name="Albersmeier A."/>
            <person name="Kalinowski J."/>
            <person name="Ruckert C."/>
        </authorList>
    </citation>
    <scope>NUCLEOTIDE SEQUENCE</scope>
    <source>
        <strain evidence="3">CGMCC 4.7430</strain>
    </source>
</reference>
<dbReference type="Gene3D" id="2.60.120.200">
    <property type="match status" value="1"/>
</dbReference>
<organism evidence="3 4">
    <name type="scientific">Nonomuraea glycinis</name>
    <dbReference type="NCBI Taxonomy" id="2047744"/>
    <lineage>
        <taxon>Bacteria</taxon>
        <taxon>Bacillati</taxon>
        <taxon>Actinomycetota</taxon>
        <taxon>Actinomycetes</taxon>
        <taxon>Streptosporangiales</taxon>
        <taxon>Streptosporangiaceae</taxon>
        <taxon>Nonomuraea</taxon>
    </lineage>
</organism>
<gene>
    <name evidence="3" type="ORF">GCM10012278_21220</name>
</gene>
<dbReference type="InterPro" id="IPR014755">
    <property type="entry name" value="Cu-Rt/internalin_Ig-like"/>
</dbReference>
<dbReference type="NCBIfam" id="NF033679">
    <property type="entry name" value="DNRLRE_dom"/>
    <property type="match status" value="1"/>
</dbReference>
<feature type="domain" description="SbsA Ig-like" evidence="2">
    <location>
        <begin position="514"/>
        <end position="610"/>
    </location>
</feature>
<dbReference type="AlphaFoldDB" id="A0A918A4M8"/>
<evidence type="ECO:0000256" key="1">
    <source>
        <dbReference type="ARBA" id="ARBA00022729"/>
    </source>
</evidence>
<evidence type="ECO:0000259" key="2">
    <source>
        <dbReference type="Pfam" id="PF13205"/>
    </source>
</evidence>
<reference evidence="3" key="2">
    <citation type="submission" date="2020-09" db="EMBL/GenBank/DDBJ databases">
        <authorList>
            <person name="Sun Q."/>
            <person name="Zhou Y."/>
        </authorList>
    </citation>
    <scope>NUCLEOTIDE SEQUENCE</scope>
    <source>
        <strain evidence="3">CGMCC 4.7430</strain>
    </source>
</reference>
<dbReference type="EMBL" id="BMNK01000003">
    <property type="protein sequence ID" value="GGP04751.1"/>
    <property type="molecule type" value="Genomic_DNA"/>
</dbReference>
<protein>
    <recommendedName>
        <fullName evidence="2">SbsA Ig-like domain-containing protein</fullName>
    </recommendedName>
</protein>
<proteinExistence type="predicted"/>
<name>A0A918A4M8_9ACTN</name>
<evidence type="ECO:0000313" key="4">
    <source>
        <dbReference type="Proteomes" id="UP000660745"/>
    </source>
</evidence>
<comment type="caution">
    <text evidence="3">The sequence shown here is derived from an EMBL/GenBank/DDBJ whole genome shotgun (WGS) entry which is preliminary data.</text>
</comment>
<accession>A0A918A4M8</accession>
<keyword evidence="1" id="KW-0732">Signal</keyword>
<dbReference type="InterPro" id="IPR032812">
    <property type="entry name" value="SbsA_Ig"/>
</dbReference>
<keyword evidence="4" id="KW-1185">Reference proteome</keyword>
<dbReference type="Pfam" id="PF13205">
    <property type="entry name" value="Big_5"/>
    <property type="match status" value="1"/>
</dbReference>
<sequence length="788" mass="83082">MGDARAKAAKTGKRVPLPSSYTETMKVWANTDGKTLHAELSTEPVQLDVPGKDGKRSWQPVDTSIVAKDDGTLAAKLVKTPLTFGGEGATTLVTAEDKDGTVAIGWEGKLPKPTVAGNKITYPDAVAKGADLVLTALPDGFAQEVVLRTRPEGAVKVSLPLTLPKGRTYGKATDGRPQLMSAQGAVKSAPLAAQALDAKAAEGPEQGKIGKVDTSVTTDASGKSSLVLTPDAAFLADPSVTYPVVVPMSGEWIGAGDSSDTFVSSVQYPNSATLSTWLRAGRSADGELWRTYLRYVINGTDLDYATIHDADLRLWNYHASGCGTTVGAGIVARRLTTSYHYSTLTWANQPSSTGTNAVVAPGGYSDTLAGCSGSGELYHSIQHIVQDWANGTPDHGLMIRAATEGAAGANWRQYRSDQYTGSDGRGPVLFIDYEPAPKVRVAFSSDQDFTTWPTYDEAVAMAEPEADVTDQSAVSMNDSALLEASRRAAYEVGTDRLQPAEGTPWSDPDPDVQDTTVPTVVSVSPLANAQQVPVDTTVRVTFDQEVWDAAFTLKDDTGAPVDGTAVMDATNTILTFTPKAALRNGTTYTADVRDAGDVWDNVVDPLTWSFGVGAGTSPAARWTFDEGTGRTAADSSSHGHDATLTDTADWTAGRSGQAVTNVPSAQARAAASREAVQQAKEVEVPAETTETGITYALADGRSYRTEIASGPVRARQGDSWVPIDTSLVERNGMLQPKALSAQVHVAFSTGGTRPFAKMATADGRSYALRWPTSLPKPTVKGGAARRGR</sequence>
<dbReference type="Gene3D" id="2.60.40.1220">
    <property type="match status" value="1"/>
</dbReference>
<evidence type="ECO:0000313" key="3">
    <source>
        <dbReference type="EMBL" id="GGP04751.1"/>
    </source>
</evidence>